<keyword evidence="6" id="KW-0560">Oxidoreductase</keyword>
<protein>
    <submittedName>
        <fullName evidence="6">Protein containing NADH:ubiquinone oxidoreductase, 51 kDa subunit domain protein</fullName>
        <ecNumber evidence="6">1.6.5.3</ecNumber>
    </submittedName>
</protein>
<dbReference type="Pfam" id="PF01512">
    <property type="entry name" value="Complex1_51K"/>
    <property type="match status" value="1"/>
</dbReference>
<evidence type="ECO:0000256" key="1">
    <source>
        <dbReference type="ARBA" id="ARBA00022485"/>
    </source>
</evidence>
<dbReference type="GO" id="GO:0009055">
    <property type="term" value="F:electron transfer activity"/>
    <property type="evidence" value="ECO:0007669"/>
    <property type="project" value="InterPro"/>
</dbReference>
<dbReference type="GO" id="GO:0051539">
    <property type="term" value="F:4 iron, 4 sulfur cluster binding"/>
    <property type="evidence" value="ECO:0007669"/>
    <property type="project" value="UniProtKB-KW"/>
</dbReference>
<evidence type="ECO:0000256" key="2">
    <source>
        <dbReference type="ARBA" id="ARBA00022723"/>
    </source>
</evidence>
<dbReference type="InterPro" id="IPR011538">
    <property type="entry name" value="Nuo51_FMN-bd"/>
</dbReference>
<name>K1SPB4_9ZZZZ</name>
<gene>
    <name evidence="6" type="ORF">LEA_13364</name>
</gene>
<dbReference type="EC" id="1.6.5.3" evidence="6"/>
<evidence type="ECO:0000259" key="5">
    <source>
        <dbReference type="Pfam" id="PF01512"/>
    </source>
</evidence>
<proteinExistence type="predicted"/>
<dbReference type="AlphaFoldDB" id="K1SPB4"/>
<keyword evidence="3" id="KW-0408">Iron</keyword>
<keyword evidence="2" id="KW-0479">Metal-binding</keyword>
<dbReference type="PANTHER" id="PTHR43034">
    <property type="entry name" value="ION-TRANSLOCATING OXIDOREDUCTASE COMPLEX SUBUNIT C"/>
    <property type="match status" value="1"/>
</dbReference>
<dbReference type="SUPFAM" id="SSF142019">
    <property type="entry name" value="Nqo1 FMN-binding domain-like"/>
    <property type="match status" value="1"/>
</dbReference>
<dbReference type="InterPro" id="IPR010208">
    <property type="entry name" value="Ion_transpt_RnfC/RsxC"/>
</dbReference>
<dbReference type="EMBL" id="AJWY01009068">
    <property type="protein sequence ID" value="EKC59433.1"/>
    <property type="molecule type" value="Genomic_DNA"/>
</dbReference>
<keyword evidence="6" id="KW-0830">Ubiquinone</keyword>
<evidence type="ECO:0000256" key="4">
    <source>
        <dbReference type="ARBA" id="ARBA00023014"/>
    </source>
</evidence>
<dbReference type="GO" id="GO:0046872">
    <property type="term" value="F:metal ion binding"/>
    <property type="evidence" value="ECO:0007669"/>
    <property type="project" value="UniProtKB-KW"/>
</dbReference>
<organism evidence="6">
    <name type="scientific">human gut metagenome</name>
    <dbReference type="NCBI Taxonomy" id="408170"/>
    <lineage>
        <taxon>unclassified sequences</taxon>
        <taxon>metagenomes</taxon>
        <taxon>organismal metagenomes</taxon>
    </lineage>
</organism>
<dbReference type="GO" id="GO:0016491">
    <property type="term" value="F:oxidoreductase activity"/>
    <property type="evidence" value="ECO:0007669"/>
    <property type="project" value="UniProtKB-KW"/>
</dbReference>
<sequence>MVNSIVIENDGEYKEAEFTPCEDVTALSKEEIINKVKEAGVVGMGGAGFPTHVKLSPKEPEKIEYIIAN</sequence>
<comment type="caution">
    <text evidence="6">The sequence shown here is derived from an EMBL/GenBank/DDBJ whole genome shotgun (WGS) entry which is preliminary data.</text>
</comment>
<keyword evidence="4" id="KW-0411">Iron-sulfur</keyword>
<reference evidence="6" key="1">
    <citation type="journal article" date="2013" name="Environ. Microbiol.">
        <title>Microbiota from the distal guts of lean and obese adolescents exhibit partial functional redundancy besides clear differences in community structure.</title>
        <authorList>
            <person name="Ferrer M."/>
            <person name="Ruiz A."/>
            <person name="Lanza F."/>
            <person name="Haange S.B."/>
            <person name="Oberbach A."/>
            <person name="Till H."/>
            <person name="Bargiela R."/>
            <person name="Campoy C."/>
            <person name="Segura M.T."/>
            <person name="Richter M."/>
            <person name="von Bergen M."/>
            <person name="Seifert J."/>
            <person name="Suarez A."/>
        </authorList>
    </citation>
    <scope>NUCLEOTIDE SEQUENCE</scope>
</reference>
<dbReference type="PANTHER" id="PTHR43034:SF2">
    <property type="entry name" value="ION-TRANSLOCATING OXIDOREDUCTASE COMPLEX SUBUNIT C"/>
    <property type="match status" value="1"/>
</dbReference>
<dbReference type="InterPro" id="IPR037225">
    <property type="entry name" value="Nuo51_FMN-bd_sf"/>
</dbReference>
<evidence type="ECO:0000256" key="3">
    <source>
        <dbReference type="ARBA" id="ARBA00023004"/>
    </source>
</evidence>
<keyword evidence="1" id="KW-0004">4Fe-4S</keyword>
<dbReference type="GO" id="GO:0016020">
    <property type="term" value="C:membrane"/>
    <property type="evidence" value="ECO:0007669"/>
    <property type="project" value="InterPro"/>
</dbReference>
<feature type="domain" description="NADH-ubiquinone oxidoreductase 51kDa subunit FMN-binding" evidence="5">
    <location>
        <begin position="36"/>
        <end position="69"/>
    </location>
</feature>
<evidence type="ECO:0000313" key="6">
    <source>
        <dbReference type="EMBL" id="EKC59433.1"/>
    </source>
</evidence>
<feature type="non-terminal residue" evidence="6">
    <location>
        <position position="69"/>
    </location>
</feature>
<accession>K1SPB4</accession>